<dbReference type="AlphaFoldDB" id="A0A101M0V9"/>
<sequence>MRQGFVKCPLSGQSCFKSIPCSINSIRLMPSGITKPRRGCLHGPPNEGFIRSCHSAGSCVSHASKV</sequence>
<dbReference type="EMBL" id="LKAM01000004">
    <property type="protein sequence ID" value="KUM48853.1"/>
    <property type="molecule type" value="Genomic_DNA"/>
</dbReference>
<organism evidence="1">
    <name type="scientific">Picea glauca</name>
    <name type="common">White spruce</name>
    <name type="synonym">Pinus glauca</name>
    <dbReference type="NCBI Taxonomy" id="3330"/>
    <lineage>
        <taxon>Eukaryota</taxon>
        <taxon>Viridiplantae</taxon>
        <taxon>Streptophyta</taxon>
        <taxon>Embryophyta</taxon>
        <taxon>Tracheophyta</taxon>
        <taxon>Spermatophyta</taxon>
        <taxon>Pinopsida</taxon>
        <taxon>Pinidae</taxon>
        <taxon>Conifers I</taxon>
        <taxon>Pinales</taxon>
        <taxon>Pinaceae</taxon>
        <taxon>Picea</taxon>
    </lineage>
</organism>
<geneLocation type="mitochondrion" evidence="1"/>
<gene>
    <name evidence="1" type="ORF">ABT39_MTgene4189</name>
</gene>
<proteinExistence type="predicted"/>
<comment type="caution">
    <text evidence="1">The sequence shown here is derived from an EMBL/GenBank/DDBJ whole genome shotgun (WGS) entry which is preliminary data.</text>
</comment>
<accession>A0A101M0V9</accession>
<name>A0A101M0V9_PICGL</name>
<protein>
    <submittedName>
        <fullName evidence="1">Uncharacterized protein</fullName>
    </submittedName>
</protein>
<keyword evidence="1" id="KW-0496">Mitochondrion</keyword>
<evidence type="ECO:0000313" key="1">
    <source>
        <dbReference type="EMBL" id="KUM48853.1"/>
    </source>
</evidence>
<reference evidence="1" key="1">
    <citation type="journal article" date="2015" name="Genome Biol. Evol.">
        <title>Organellar Genomes of White Spruce (Picea glauca): Assembly and Annotation.</title>
        <authorList>
            <person name="Jackman S.D."/>
            <person name="Warren R.L."/>
            <person name="Gibb E.A."/>
            <person name="Vandervalk B.P."/>
            <person name="Mohamadi H."/>
            <person name="Chu J."/>
            <person name="Raymond A."/>
            <person name="Pleasance S."/>
            <person name="Coope R."/>
            <person name="Wildung M.R."/>
            <person name="Ritland C.E."/>
            <person name="Bousquet J."/>
            <person name="Jones S.J."/>
            <person name="Bohlmann J."/>
            <person name="Birol I."/>
        </authorList>
    </citation>
    <scope>NUCLEOTIDE SEQUENCE [LARGE SCALE GENOMIC DNA]</scope>
    <source>
        <tissue evidence="1">Flushing bud</tissue>
    </source>
</reference>